<gene>
    <name evidence="1" type="ORF">IWX90DRAFT_441034</name>
</gene>
<dbReference type="Proteomes" id="UP001456524">
    <property type="component" value="Unassembled WGS sequence"/>
</dbReference>
<proteinExistence type="predicted"/>
<keyword evidence="2" id="KW-1185">Reference proteome</keyword>
<evidence type="ECO:0000313" key="1">
    <source>
        <dbReference type="EMBL" id="KAK8159670.1"/>
    </source>
</evidence>
<reference evidence="1 2" key="1">
    <citation type="journal article" date="2022" name="G3 (Bethesda)">
        <title>Enemy or ally: a genomic approach to elucidate the lifestyle of Phyllosticta citrichinaensis.</title>
        <authorList>
            <person name="Buijs V.A."/>
            <person name="Groenewald J.Z."/>
            <person name="Haridas S."/>
            <person name="LaButti K.M."/>
            <person name="Lipzen A."/>
            <person name="Martin F.M."/>
            <person name="Barry K."/>
            <person name="Grigoriev I.V."/>
            <person name="Crous P.W."/>
            <person name="Seidl M.F."/>
        </authorList>
    </citation>
    <scope>NUCLEOTIDE SEQUENCE [LARGE SCALE GENOMIC DNA]</scope>
    <source>
        <strain evidence="1 2">CBS 129764</strain>
    </source>
</reference>
<dbReference type="EMBL" id="JBBWUH010000008">
    <property type="protein sequence ID" value="KAK8159670.1"/>
    <property type="molecule type" value="Genomic_DNA"/>
</dbReference>
<organism evidence="1 2">
    <name type="scientific">Phyllosticta citrichinensis</name>
    <dbReference type="NCBI Taxonomy" id="1130410"/>
    <lineage>
        <taxon>Eukaryota</taxon>
        <taxon>Fungi</taxon>
        <taxon>Dikarya</taxon>
        <taxon>Ascomycota</taxon>
        <taxon>Pezizomycotina</taxon>
        <taxon>Dothideomycetes</taxon>
        <taxon>Dothideomycetes incertae sedis</taxon>
        <taxon>Botryosphaeriales</taxon>
        <taxon>Phyllostictaceae</taxon>
        <taxon>Phyllosticta</taxon>
    </lineage>
</organism>
<comment type="caution">
    <text evidence="1">The sequence shown here is derived from an EMBL/GenBank/DDBJ whole genome shotgun (WGS) entry which is preliminary data.</text>
</comment>
<feature type="non-terminal residue" evidence="1">
    <location>
        <position position="232"/>
    </location>
</feature>
<evidence type="ECO:0000313" key="2">
    <source>
        <dbReference type="Proteomes" id="UP001456524"/>
    </source>
</evidence>
<sequence>MLFEGSPVTAFEDFQPAEEYLETGVYVAIDSFFRQDLNPVAKFIHYESFEPIVLVTNLLQINLGKIWCELFTARSYLRFAKSRSESLNVERIMKNCVAVLDLNSGLITAHRNELLVPLVEEWKSAINNELLQLWWQTGASDKDNLELIRDFWGMLKEDTNYMPPDVPRIWRIMHGLCGFLQCERATRLDQHDKRLRVFQIQLSLLRGMLETEFGEVGEGEDGDEDEDKDRAD</sequence>
<protein>
    <submittedName>
        <fullName evidence="1">Uncharacterized protein</fullName>
    </submittedName>
</protein>
<accession>A0ABR1XLN8</accession>
<name>A0ABR1XLN8_9PEZI</name>